<sequence length="397" mass="44251">MGKASILNSQAKEELSIMGLLDHQFSYKNEPSFTEKTNSEIPELNHANVNLPYPDLQKLLNKISILQGRIANLQQETQTNKVTSLKQLDSTITIDQLWDYLQSHNDLKKDLLKKVNAAQAFPVRLHLSGANIGTKYVNEEIVRRYGLSDGDLANANFEDSKITVNVIKHNGHTLDDAGIKFYTGEIVDRNGHLEVDNPTGDGNISGTAAFEMGALPYVPTHEEIDKYDLKVGQIVDVSWYTSNPGTIKIVWIHPEEAADSQAESKPEKPKKPTGNTPKPWTPNYAEIKPIVSGKNVLLVGDSVYTENLRRVTDAYDATLTEVDSIDRERFEAMVEDADMLIIALHYVSHRDSNLAVDLAKAHGLTYATFNQHAKIPFEIALRTAAQRYEAAQVNAEE</sequence>
<name>C0XJS0_LENH9</name>
<dbReference type="Proteomes" id="UP000003752">
    <property type="component" value="Unassembled WGS sequence"/>
</dbReference>
<evidence type="ECO:0000256" key="1">
    <source>
        <dbReference type="SAM" id="MobiDB-lite"/>
    </source>
</evidence>
<reference evidence="2 3" key="1">
    <citation type="submission" date="2009-01" db="EMBL/GenBank/DDBJ databases">
        <authorList>
            <person name="Qin X."/>
            <person name="Bachman B."/>
            <person name="Battles P."/>
            <person name="Bell A."/>
            <person name="Bess C."/>
            <person name="Bickham C."/>
            <person name="Chaboub L."/>
            <person name="Chen D."/>
            <person name="Coyle M."/>
            <person name="Deiros D.R."/>
            <person name="Dinh H."/>
            <person name="Forbes L."/>
            <person name="Fowler G."/>
            <person name="Francisco L."/>
            <person name="Fu Q."/>
            <person name="Gubbala S."/>
            <person name="Hale W."/>
            <person name="Han Y."/>
            <person name="Hemphill L."/>
            <person name="Highlander S.K."/>
            <person name="Hirani K."/>
            <person name="Hogues M."/>
            <person name="Jackson L."/>
            <person name="Jakkamsetti A."/>
            <person name="Javaid M."/>
            <person name="Jiang H."/>
            <person name="Korchina V."/>
            <person name="Kovar C."/>
            <person name="Lara F."/>
            <person name="Lee S."/>
            <person name="Mata R."/>
            <person name="Mathew T."/>
            <person name="Moen C."/>
            <person name="Morales K."/>
            <person name="Munidasa M."/>
            <person name="Nazareth L."/>
            <person name="Ngo R."/>
            <person name="Nguyen L."/>
            <person name="Okwuonu G."/>
            <person name="Ongeri F."/>
            <person name="Patil S."/>
            <person name="Petrosino J."/>
            <person name="Pham C."/>
            <person name="Pham P."/>
            <person name="Pu L.-L."/>
            <person name="Puazo M."/>
            <person name="Raj R."/>
            <person name="Reid J."/>
            <person name="Rouhana J."/>
            <person name="Saada N."/>
            <person name="Shang Y."/>
            <person name="Simmons D."/>
            <person name="Thornton R."/>
            <person name="Warren J."/>
            <person name="Weissenberger G."/>
            <person name="Zhang J."/>
            <person name="Zhang L."/>
            <person name="Zhou C."/>
            <person name="Zhu D."/>
            <person name="Muzny D."/>
            <person name="Worley K."/>
            <person name="Gibbs R."/>
        </authorList>
    </citation>
    <scope>NUCLEOTIDE SEQUENCE [LARGE SCALE GENOMIC DNA]</scope>
    <source>
        <strain evidence="3">ATCC 8290 / DSM 20176 / CCUG 30140 / JCM 1155 / KCTC 3500 / NBRC 15886 / NCIMB 8040 / NRRL B-1843 / 9</strain>
    </source>
</reference>
<organism evidence="2 3">
    <name type="scientific">Lentilactobacillus hilgardii (strain ATCC 8290 / DSM 20176 / CCUG 30140 / JCM 1155 / KCTC 3500 / NBRC 15886 / NCIMB 8040 / NRRL B-1843 / 9)</name>
    <dbReference type="NCBI Taxonomy" id="1423757"/>
    <lineage>
        <taxon>Bacteria</taxon>
        <taxon>Bacillati</taxon>
        <taxon>Bacillota</taxon>
        <taxon>Bacilli</taxon>
        <taxon>Lactobacillales</taxon>
        <taxon>Lactobacillaceae</taxon>
        <taxon>Lentilactobacillus</taxon>
    </lineage>
</organism>
<dbReference type="AlphaFoldDB" id="C0XJS0"/>
<proteinExistence type="predicted"/>
<dbReference type="HOGENOM" id="CLU_694064_0_0_9"/>
<evidence type="ECO:0008006" key="4">
    <source>
        <dbReference type="Google" id="ProtNLM"/>
    </source>
</evidence>
<feature type="compositionally biased region" description="Low complexity" evidence="1">
    <location>
        <begin position="272"/>
        <end position="282"/>
    </location>
</feature>
<keyword evidence="3" id="KW-1185">Reference proteome</keyword>
<accession>C0XJS0</accession>
<dbReference type="EMBL" id="ACGP01000137">
    <property type="protein sequence ID" value="EEI24399.1"/>
    <property type="molecule type" value="Genomic_DNA"/>
</dbReference>
<comment type="caution">
    <text evidence="2">The sequence shown here is derived from an EMBL/GenBank/DDBJ whole genome shotgun (WGS) entry which is preliminary data.</text>
</comment>
<evidence type="ECO:0000313" key="2">
    <source>
        <dbReference type="EMBL" id="EEI24399.1"/>
    </source>
</evidence>
<dbReference type="PATRIC" id="fig|1423757.3.peg.1404"/>
<feature type="region of interest" description="Disordered" evidence="1">
    <location>
        <begin position="258"/>
        <end position="282"/>
    </location>
</feature>
<evidence type="ECO:0000313" key="3">
    <source>
        <dbReference type="Proteomes" id="UP000003752"/>
    </source>
</evidence>
<gene>
    <name evidence="2" type="ORF">HMPREF0519_1481</name>
</gene>
<protein>
    <recommendedName>
        <fullName evidence="4">DUF2325 domain-containing protein</fullName>
    </recommendedName>
</protein>